<keyword evidence="2" id="KW-1185">Reference proteome</keyword>
<sequence length="123" mass="13818">MPDAAQIGCEWLADIHAANQPRYRDTLDTAFLWSAFFGVYADAYAVRADNQIDRGIDPMPELMDGVRMLVAYEKRCMSDTRRFALQPTDSDVLIVLYPGFYVPGCMPTPTSNKTESFLLGARN</sequence>
<protein>
    <submittedName>
        <fullName evidence="1">Uncharacterized protein</fullName>
    </submittedName>
</protein>
<evidence type="ECO:0000313" key="2">
    <source>
        <dbReference type="Proteomes" id="UP000480266"/>
    </source>
</evidence>
<gene>
    <name evidence="1" type="ORF">G4V63_21060</name>
</gene>
<reference evidence="1" key="1">
    <citation type="submission" date="2020-02" db="EMBL/GenBank/DDBJ databases">
        <title>Draft genome sequence of Candidatus Afipia apatlaquensis IBT-C3, a potential strain for decolorization of textile dyes.</title>
        <authorList>
            <person name="Sanchez-Reyes A."/>
            <person name="Breton-Deval L."/>
            <person name="Mangelson H."/>
            <person name="Sanchez-Flores A."/>
        </authorList>
    </citation>
    <scope>NUCLEOTIDE SEQUENCE [LARGE SCALE GENOMIC DNA]</scope>
    <source>
        <strain evidence="1">IBT-C3</strain>
    </source>
</reference>
<name>A0A7C9RI76_9BRAD</name>
<dbReference type="EMBL" id="JAAMRR010001080">
    <property type="protein sequence ID" value="NGX97600.1"/>
    <property type="molecule type" value="Genomic_DNA"/>
</dbReference>
<proteinExistence type="predicted"/>
<organism evidence="1 2">
    <name type="scientific">Candidatus Afipia apatlaquensis</name>
    <dbReference type="NCBI Taxonomy" id="2712852"/>
    <lineage>
        <taxon>Bacteria</taxon>
        <taxon>Pseudomonadati</taxon>
        <taxon>Pseudomonadota</taxon>
        <taxon>Alphaproteobacteria</taxon>
        <taxon>Hyphomicrobiales</taxon>
        <taxon>Nitrobacteraceae</taxon>
        <taxon>Afipia</taxon>
    </lineage>
</organism>
<accession>A0A7C9RI76</accession>
<comment type="caution">
    <text evidence="1">The sequence shown here is derived from an EMBL/GenBank/DDBJ whole genome shotgun (WGS) entry which is preliminary data.</text>
</comment>
<dbReference type="Proteomes" id="UP000480266">
    <property type="component" value="Unassembled WGS sequence"/>
</dbReference>
<dbReference type="AlphaFoldDB" id="A0A7C9RI76"/>
<evidence type="ECO:0000313" key="1">
    <source>
        <dbReference type="EMBL" id="NGX97600.1"/>
    </source>
</evidence>